<evidence type="ECO:0000313" key="1">
    <source>
        <dbReference type="EMBL" id="CAD9774203.1"/>
    </source>
</evidence>
<evidence type="ECO:0008006" key="2">
    <source>
        <dbReference type="Google" id="ProtNLM"/>
    </source>
</evidence>
<dbReference type="InterPro" id="IPR013761">
    <property type="entry name" value="SAM/pointed_sf"/>
</dbReference>
<protein>
    <recommendedName>
        <fullName evidence="2">SAM domain-containing protein</fullName>
    </recommendedName>
</protein>
<proteinExistence type="predicted"/>
<organism evidence="1">
    <name type="scientific">Lotharella oceanica</name>
    <dbReference type="NCBI Taxonomy" id="641309"/>
    <lineage>
        <taxon>Eukaryota</taxon>
        <taxon>Sar</taxon>
        <taxon>Rhizaria</taxon>
        <taxon>Cercozoa</taxon>
        <taxon>Chlorarachniophyceae</taxon>
        <taxon>Lotharella</taxon>
    </lineage>
</organism>
<gene>
    <name evidence="1" type="ORF">LSP00402_LOCUS18196</name>
</gene>
<dbReference type="AlphaFoldDB" id="A0A7S2U0A4"/>
<accession>A0A7S2U0A4</accession>
<reference evidence="1" key="1">
    <citation type="submission" date="2021-01" db="EMBL/GenBank/DDBJ databases">
        <authorList>
            <person name="Corre E."/>
            <person name="Pelletier E."/>
            <person name="Niang G."/>
            <person name="Scheremetjew M."/>
            <person name="Finn R."/>
            <person name="Kale V."/>
            <person name="Holt S."/>
            <person name="Cochrane G."/>
            <person name="Meng A."/>
            <person name="Brown T."/>
            <person name="Cohen L."/>
        </authorList>
    </citation>
    <scope>NUCLEOTIDE SEQUENCE</scope>
    <source>
        <strain evidence="1">CCMP622</strain>
    </source>
</reference>
<sequence length="233" mass="26285">MADLKDYTMEQVLEWLKTIKITDQSLKAIEELKMIGEELVDAEADELMDDGVTGDDAKRIIHAIKSFKPLEDTAEKPTDTAGAAVKKEAPEIKILKAQLAEAEKSYKELVNLKKAMSAITMPVGCILQCKEELNSLPEEKKGPTQKKFTMYVKKRDEVLKKLRELRSTFKEDSENWRAIAEIHEGSMQVVSKNSNYNFGKLVTTHTSRVFREQRAALASIKDAKQKLKKLGAV</sequence>
<name>A0A7S2U0A4_9EUKA</name>
<dbReference type="Gene3D" id="1.10.150.50">
    <property type="entry name" value="Transcription Factor, Ets-1"/>
    <property type="match status" value="1"/>
</dbReference>
<dbReference type="EMBL" id="HBHP01029493">
    <property type="protein sequence ID" value="CAD9774203.1"/>
    <property type="molecule type" value="Transcribed_RNA"/>
</dbReference>